<dbReference type="Proteomes" id="UP000054516">
    <property type="component" value="Unassembled WGS sequence"/>
</dbReference>
<evidence type="ECO:0000313" key="1">
    <source>
        <dbReference type="EMBL" id="GAW27421.1"/>
    </source>
</evidence>
<name>A0A1S8ABF6_ROSNE</name>
<evidence type="ECO:0000313" key="2">
    <source>
        <dbReference type="Proteomes" id="UP000054516"/>
    </source>
</evidence>
<organism evidence="1">
    <name type="scientific">Rosellinia necatrix</name>
    <name type="common">White root-rot fungus</name>
    <dbReference type="NCBI Taxonomy" id="77044"/>
    <lineage>
        <taxon>Eukaryota</taxon>
        <taxon>Fungi</taxon>
        <taxon>Dikarya</taxon>
        <taxon>Ascomycota</taxon>
        <taxon>Pezizomycotina</taxon>
        <taxon>Sordariomycetes</taxon>
        <taxon>Xylariomycetidae</taxon>
        <taxon>Xylariales</taxon>
        <taxon>Xylariaceae</taxon>
        <taxon>Rosellinia</taxon>
    </lineage>
</organism>
<protein>
    <submittedName>
        <fullName evidence="1">Uncharacterized protein</fullName>
    </submittedName>
</protein>
<proteinExistence type="predicted"/>
<accession>A0A1S8ABF6</accession>
<dbReference type="AlphaFoldDB" id="A0A1S8ABF6"/>
<sequence>MLSISNYESRLKPTHNRPASVSAGTIALVREIEQTASHIRTKVDQIMLLVRSCQRRPDSEDFIHDLDQYKNKLEDIEQQLFDRAPPVYSRWEQLWLCRKHKRNSDLAIAELQARLKSALKTLELMIASLRIEAALEEIHSKDLQILEETYSKHVRKLEMTLHRLSTPEAPQYLP</sequence>
<gene>
    <name evidence="1" type="ORF">SAMD00023353_13700030</name>
</gene>
<reference evidence="1" key="1">
    <citation type="submission" date="2016-03" db="EMBL/GenBank/DDBJ databases">
        <title>Draft genome sequence of Rosellinia necatrix.</title>
        <authorList>
            <person name="Kanematsu S."/>
        </authorList>
    </citation>
    <scope>NUCLEOTIDE SEQUENCE [LARGE SCALE GENOMIC DNA]</scope>
    <source>
        <strain evidence="1">W97</strain>
    </source>
</reference>
<dbReference type="EMBL" id="DF977582">
    <property type="protein sequence ID" value="GAW27421.1"/>
    <property type="molecule type" value="Genomic_DNA"/>
</dbReference>
<keyword evidence="2" id="KW-1185">Reference proteome</keyword>